<feature type="coiled-coil region" evidence="1">
    <location>
        <begin position="32"/>
        <end position="98"/>
    </location>
</feature>
<sequence length="98" mass="10926">MNPAEVLSHLKHLEGLYGATLGEPKYEAVHHVAQQQEQISSLSASLARSQQDRRQLETSLIIADQGLQVELDILRQRVSELEAENAQLRQGAEPLESE</sequence>
<organism evidence="2 4">
    <name type="scientific">Spironucleus salmonicida</name>
    <dbReference type="NCBI Taxonomy" id="348837"/>
    <lineage>
        <taxon>Eukaryota</taxon>
        <taxon>Metamonada</taxon>
        <taxon>Diplomonadida</taxon>
        <taxon>Hexamitidae</taxon>
        <taxon>Hexamitinae</taxon>
        <taxon>Spironucleus</taxon>
    </lineage>
</organism>
<protein>
    <submittedName>
        <fullName evidence="2">Uncharacterized protein</fullName>
    </submittedName>
</protein>
<evidence type="ECO:0000313" key="4">
    <source>
        <dbReference type="Proteomes" id="UP000018208"/>
    </source>
</evidence>
<evidence type="ECO:0000256" key="1">
    <source>
        <dbReference type="SAM" id="Coils"/>
    </source>
</evidence>
<reference evidence="2" key="1">
    <citation type="journal article" date="2014" name="PLoS Genet.">
        <title>The Genome of Spironucleus salmonicida Highlights a Fish Pathogen Adapted to Fluctuating Environments.</title>
        <authorList>
            <person name="Xu F."/>
            <person name="Jerlstrom-Hultqvist J."/>
            <person name="Einarsson E."/>
            <person name="Astvaldsson A."/>
            <person name="Svard S.G."/>
            <person name="Andersson J.O."/>
        </authorList>
    </citation>
    <scope>NUCLEOTIDE SEQUENCE</scope>
    <source>
        <strain evidence="2">ATCC 50377</strain>
    </source>
</reference>
<proteinExistence type="predicted"/>
<dbReference type="KEGG" id="ssao:94298005"/>
<evidence type="ECO:0000313" key="2">
    <source>
        <dbReference type="EMBL" id="KAH0574046.1"/>
    </source>
</evidence>
<dbReference type="Proteomes" id="UP000018208">
    <property type="component" value="Unassembled WGS sequence"/>
</dbReference>
<dbReference type="EMBL" id="AUWU02000004">
    <property type="protein sequence ID" value="KAH0574055.1"/>
    <property type="molecule type" value="Genomic_DNA"/>
</dbReference>
<dbReference type="AlphaFoldDB" id="A0A9P8LTM5"/>
<dbReference type="RefSeq" id="XP_067764819.1">
    <property type="nucleotide sequence ID" value="XM_067907845.1"/>
</dbReference>
<gene>
    <name evidence="2" type="ORF">SS50377_23982</name>
    <name evidence="3" type="ORF">SS50377_23993</name>
</gene>
<comment type="caution">
    <text evidence="2">The sequence shown here is derived from an EMBL/GenBank/DDBJ whole genome shotgun (WGS) entry which is preliminary data.</text>
</comment>
<keyword evidence="1" id="KW-0175">Coiled coil</keyword>
<accession>A0A9P8LTM5</accession>
<evidence type="ECO:0000313" key="3">
    <source>
        <dbReference type="EMBL" id="KAH0574055.1"/>
    </source>
</evidence>
<dbReference type="GeneID" id="94298005"/>
<dbReference type="EMBL" id="AUWU02000004">
    <property type="protein sequence ID" value="KAH0574046.1"/>
    <property type="molecule type" value="Genomic_DNA"/>
</dbReference>
<keyword evidence="4" id="KW-1185">Reference proteome</keyword>
<reference evidence="2" key="2">
    <citation type="submission" date="2020-12" db="EMBL/GenBank/DDBJ databases">
        <title>New Spironucleus salmonicida genome in near-complete chromosomes.</title>
        <authorList>
            <person name="Xu F."/>
            <person name="Kurt Z."/>
            <person name="Jimenez-Gonzalez A."/>
            <person name="Astvaldsson A."/>
            <person name="Andersson J.O."/>
            <person name="Svard S.G."/>
        </authorList>
    </citation>
    <scope>NUCLEOTIDE SEQUENCE</scope>
    <source>
        <strain evidence="2">ATCC 50377</strain>
    </source>
</reference>
<name>A0A9P8LTM5_9EUKA</name>